<dbReference type="RefSeq" id="WP_214297669.1">
    <property type="nucleotide sequence ID" value="NZ_JAHDYS010000006.1"/>
</dbReference>
<comment type="caution">
    <text evidence="2">The sequence shown here is derived from an EMBL/GenBank/DDBJ whole genome shotgun (WGS) entry which is preliminary data.</text>
</comment>
<evidence type="ECO:0000313" key="3">
    <source>
        <dbReference type="Proteomes" id="UP000784128"/>
    </source>
</evidence>
<keyword evidence="1" id="KW-0812">Transmembrane</keyword>
<feature type="transmembrane region" description="Helical" evidence="1">
    <location>
        <begin position="12"/>
        <end position="30"/>
    </location>
</feature>
<keyword evidence="3" id="KW-1185">Reference proteome</keyword>
<evidence type="ECO:0000256" key="1">
    <source>
        <dbReference type="SAM" id="Phobius"/>
    </source>
</evidence>
<proteinExistence type="predicted"/>
<evidence type="ECO:0000313" key="2">
    <source>
        <dbReference type="EMBL" id="MBT1071659.1"/>
    </source>
</evidence>
<dbReference type="PANTHER" id="PTHR35792:SF2">
    <property type="entry name" value="GENERAL STRESS PROTEIN"/>
    <property type="match status" value="1"/>
</dbReference>
<name>A0ABS5U7N1_9BACT</name>
<accession>A0ABS5U7N1</accession>
<reference evidence="2 3" key="1">
    <citation type="submission" date="2021-05" db="EMBL/GenBank/DDBJ databases">
        <title>The draft genome of Geobacter chapellei DSM 13688.</title>
        <authorList>
            <person name="Xu Z."/>
            <person name="Masuda Y."/>
            <person name="Itoh H."/>
            <person name="Senoo K."/>
        </authorList>
    </citation>
    <scope>NUCLEOTIDE SEQUENCE [LARGE SCALE GENOMIC DNA]</scope>
    <source>
        <strain evidence="2 3">DSM 13688</strain>
    </source>
</reference>
<gene>
    <name evidence="2" type="ORF">KJB30_07680</name>
</gene>
<dbReference type="InterPro" id="IPR024623">
    <property type="entry name" value="YtxH"/>
</dbReference>
<keyword evidence="1" id="KW-1133">Transmembrane helix</keyword>
<dbReference type="PANTHER" id="PTHR35792">
    <property type="entry name" value="GENERAL STRESS PROTEIN"/>
    <property type="match status" value="1"/>
</dbReference>
<dbReference type="Proteomes" id="UP000784128">
    <property type="component" value="Unassembled WGS sequence"/>
</dbReference>
<organism evidence="2 3">
    <name type="scientific">Pelotalea chapellei</name>
    <dbReference type="NCBI Taxonomy" id="44671"/>
    <lineage>
        <taxon>Bacteria</taxon>
        <taxon>Pseudomonadati</taxon>
        <taxon>Thermodesulfobacteriota</taxon>
        <taxon>Desulfuromonadia</taxon>
        <taxon>Geobacterales</taxon>
        <taxon>Geobacteraceae</taxon>
        <taxon>Pelotalea</taxon>
    </lineage>
</organism>
<dbReference type="InterPro" id="IPR052928">
    <property type="entry name" value="Desiccation-related_membrane"/>
</dbReference>
<keyword evidence="1" id="KW-0472">Membrane</keyword>
<dbReference type="EMBL" id="JAHDYS010000006">
    <property type="protein sequence ID" value="MBT1071659.1"/>
    <property type="molecule type" value="Genomic_DNA"/>
</dbReference>
<sequence length="113" mass="12294">MEDREKKLAAAALLIVAGGIIGAGVALLFAPQSGERTRRDLNRCAKRVRTRADEAVEDLSVSITNLVESIGDKTDDLVEKGKDVAGSARKDLIRLIEEGASKLEKFRTKLSRM</sequence>
<protein>
    <submittedName>
        <fullName evidence="2">YtxH domain-containing protein</fullName>
    </submittedName>
</protein>
<dbReference type="Pfam" id="PF12732">
    <property type="entry name" value="YtxH"/>
    <property type="match status" value="1"/>
</dbReference>